<proteinExistence type="predicted"/>
<dbReference type="AlphaFoldDB" id="A0A1H8UZE5"/>
<dbReference type="InterPro" id="IPR037175">
    <property type="entry name" value="KFase_sf"/>
</dbReference>
<protein>
    <submittedName>
        <fullName evidence="1">Kynurenine formamidase</fullName>
    </submittedName>
</protein>
<name>A0A1H8UZE5_9EURY</name>
<dbReference type="GO" id="GO:0019441">
    <property type="term" value="P:L-tryptophan catabolic process to kynurenine"/>
    <property type="evidence" value="ECO:0007669"/>
    <property type="project" value="InterPro"/>
</dbReference>
<dbReference type="EMBL" id="FODV01000013">
    <property type="protein sequence ID" value="SEP08353.1"/>
    <property type="molecule type" value="Genomic_DNA"/>
</dbReference>
<dbReference type="OrthoDB" id="9014at2157"/>
<sequence length="232" mass="25808">MFDSKEVIELSNPISERIPVWPSFPQIELEQTSLAARDGFTMERLEMRSHTATHIDAPAHFIPEGKTVDDFSIERFMGEGVVIDLTPKEPEEPITRADIEAYESDIRPGDVLMLHTGWDEYYGQTPEYLFEFPYLTGEAAEYVVSLDPKAVGTEGASVGGWYDEVPAHGPSTDVHPADSHLPLLENEVIPIEELRNLDQVLDGADSRRADFFFPPLNVQGTGGCSVRAFALV</sequence>
<dbReference type="Proteomes" id="UP000199126">
    <property type="component" value="Unassembled WGS sequence"/>
</dbReference>
<dbReference type="SUPFAM" id="SSF102198">
    <property type="entry name" value="Putative cyclase"/>
    <property type="match status" value="1"/>
</dbReference>
<dbReference type="Pfam" id="PF04199">
    <property type="entry name" value="Cyclase"/>
    <property type="match status" value="1"/>
</dbReference>
<dbReference type="PANTHER" id="PTHR31118:SF12">
    <property type="entry name" value="CYCLASE-LIKE PROTEIN 2"/>
    <property type="match status" value="1"/>
</dbReference>
<keyword evidence="2" id="KW-1185">Reference proteome</keyword>
<organism evidence="1 2">
    <name type="scientific">Halogranum amylolyticum</name>
    <dbReference type="NCBI Taxonomy" id="660520"/>
    <lineage>
        <taxon>Archaea</taxon>
        <taxon>Methanobacteriati</taxon>
        <taxon>Methanobacteriota</taxon>
        <taxon>Stenosarchaea group</taxon>
        <taxon>Halobacteria</taxon>
        <taxon>Halobacteriales</taxon>
        <taxon>Haloferacaceae</taxon>
    </lineage>
</organism>
<dbReference type="RefSeq" id="WP_089826660.1">
    <property type="nucleotide sequence ID" value="NZ_FODV01000013.1"/>
</dbReference>
<accession>A0A1H8UZE5</accession>
<dbReference type="GO" id="GO:0004061">
    <property type="term" value="F:arylformamidase activity"/>
    <property type="evidence" value="ECO:0007669"/>
    <property type="project" value="InterPro"/>
</dbReference>
<gene>
    <name evidence="1" type="ORF">SAMN04487948_11369</name>
</gene>
<dbReference type="InterPro" id="IPR007325">
    <property type="entry name" value="KFase/CYL"/>
</dbReference>
<reference evidence="2" key="1">
    <citation type="submission" date="2016-10" db="EMBL/GenBank/DDBJ databases">
        <authorList>
            <person name="Varghese N."/>
            <person name="Submissions S."/>
        </authorList>
    </citation>
    <scope>NUCLEOTIDE SEQUENCE [LARGE SCALE GENOMIC DNA]</scope>
    <source>
        <strain evidence="2">CGMCC 1.10121</strain>
    </source>
</reference>
<dbReference type="Gene3D" id="3.50.30.50">
    <property type="entry name" value="Putative cyclase"/>
    <property type="match status" value="1"/>
</dbReference>
<evidence type="ECO:0000313" key="1">
    <source>
        <dbReference type="EMBL" id="SEP08353.1"/>
    </source>
</evidence>
<evidence type="ECO:0000313" key="2">
    <source>
        <dbReference type="Proteomes" id="UP000199126"/>
    </source>
</evidence>
<dbReference type="PANTHER" id="PTHR31118">
    <property type="entry name" value="CYCLASE-LIKE PROTEIN 2"/>
    <property type="match status" value="1"/>
</dbReference>